<accession>A0A643G020</accession>
<evidence type="ECO:0000256" key="3">
    <source>
        <dbReference type="ARBA" id="ARBA00022475"/>
    </source>
</evidence>
<dbReference type="RefSeq" id="WP_150984348.1">
    <property type="nucleotide sequence ID" value="NZ_CP062804.1"/>
</dbReference>
<keyword evidence="5" id="KW-1133">Transmembrane helix</keyword>
<dbReference type="AlphaFoldDB" id="A0A643G020"/>
<evidence type="ECO:0000313" key="7">
    <source>
        <dbReference type="EMBL" id="QOT80266.1"/>
    </source>
</evidence>
<dbReference type="PANTHER" id="PTHR33452:SF1">
    <property type="entry name" value="INNER MEMBRANE PROTEIN YPHA-RELATED"/>
    <property type="match status" value="1"/>
</dbReference>
<dbReference type="PANTHER" id="PTHR33452">
    <property type="entry name" value="OXIDOREDUCTASE CATD-RELATED"/>
    <property type="match status" value="1"/>
</dbReference>
<dbReference type="Pfam" id="PF07681">
    <property type="entry name" value="DoxX"/>
    <property type="match status" value="1"/>
</dbReference>
<keyword evidence="3" id="KW-1003">Cell membrane</keyword>
<dbReference type="Proteomes" id="UP000397656">
    <property type="component" value="Chromosome 2"/>
</dbReference>
<keyword evidence="4" id="KW-0812">Transmembrane</keyword>
<protein>
    <submittedName>
        <fullName evidence="7">DoxX family protein</fullName>
    </submittedName>
</protein>
<dbReference type="InterPro" id="IPR051907">
    <property type="entry name" value="DoxX-like_oxidoreductase"/>
</dbReference>
<keyword evidence="6" id="KW-0472">Membrane</keyword>
<evidence type="ECO:0000256" key="5">
    <source>
        <dbReference type="ARBA" id="ARBA00022989"/>
    </source>
</evidence>
<evidence type="ECO:0000256" key="2">
    <source>
        <dbReference type="ARBA" id="ARBA00006679"/>
    </source>
</evidence>
<evidence type="ECO:0000256" key="4">
    <source>
        <dbReference type="ARBA" id="ARBA00022692"/>
    </source>
</evidence>
<organism evidence="7 8">
    <name type="scientific">Cupriavidus basilensis</name>
    <dbReference type="NCBI Taxonomy" id="68895"/>
    <lineage>
        <taxon>Bacteria</taxon>
        <taxon>Pseudomonadati</taxon>
        <taxon>Pseudomonadota</taxon>
        <taxon>Betaproteobacteria</taxon>
        <taxon>Burkholderiales</taxon>
        <taxon>Burkholderiaceae</taxon>
        <taxon>Cupriavidus</taxon>
    </lineage>
</organism>
<gene>
    <name evidence="7" type="ORF">F7R26_022655</name>
</gene>
<evidence type="ECO:0000256" key="1">
    <source>
        <dbReference type="ARBA" id="ARBA00004651"/>
    </source>
</evidence>
<proteinExistence type="inferred from homology"/>
<dbReference type="GO" id="GO:0005886">
    <property type="term" value="C:plasma membrane"/>
    <property type="evidence" value="ECO:0007669"/>
    <property type="project" value="UniProtKB-SubCell"/>
</dbReference>
<comment type="similarity">
    <text evidence="2">Belongs to the DoxX family.</text>
</comment>
<reference evidence="7 8" key="1">
    <citation type="submission" date="2020-10" db="EMBL/GenBank/DDBJ databases">
        <title>Complete genome sequence of Cupriavidus basilensis CCUG 49340T.</title>
        <authorList>
            <person name="Salva-Serra F."/>
            <person name="Donoso R.A."/>
            <person name="Cho K.H."/>
            <person name="Yoo J.A."/>
            <person name="Lee K."/>
            <person name="Yoon S.-H."/>
            <person name="Perez-Pantoja D."/>
            <person name="Moore E.R.B."/>
        </authorList>
    </citation>
    <scope>NUCLEOTIDE SEQUENCE [LARGE SCALE GENOMIC DNA]</scope>
    <source>
        <strain evidence="8">CCUG 49340</strain>
    </source>
</reference>
<dbReference type="EMBL" id="CP062804">
    <property type="protein sequence ID" value="QOT80266.1"/>
    <property type="molecule type" value="Genomic_DNA"/>
</dbReference>
<dbReference type="InterPro" id="IPR032808">
    <property type="entry name" value="DoxX"/>
</dbReference>
<evidence type="ECO:0000256" key="6">
    <source>
        <dbReference type="ARBA" id="ARBA00023136"/>
    </source>
</evidence>
<sequence>MSQAAQPNAQLNTRTNSHADTPAAAGVAVLGRVLISAIFLLSGASKLAAPAAMIGYIQSVGLPLPQVALAIAIVVEVVGGIALVLGYRTRLVAAILAVFSVATALAFHANLADQNQFIHFFKNIAMAGGLLQIVVYGAGRFSLDARRGNA</sequence>
<name>A0A643G020_9BURK</name>
<dbReference type="GeneID" id="98403737"/>
<evidence type="ECO:0000313" key="8">
    <source>
        <dbReference type="Proteomes" id="UP000397656"/>
    </source>
</evidence>
<comment type="subcellular location">
    <subcellularLocation>
        <location evidence="1">Cell membrane</location>
        <topology evidence="1">Multi-pass membrane protein</topology>
    </subcellularLocation>
</comment>